<dbReference type="InterPro" id="IPR050240">
    <property type="entry name" value="DNA_pol_type-B"/>
</dbReference>
<dbReference type="SUPFAM" id="SSF53098">
    <property type="entry name" value="Ribonuclease H-like"/>
    <property type="match status" value="1"/>
</dbReference>
<dbReference type="EMBL" id="KN831776">
    <property type="protein sequence ID" value="KIM43285.1"/>
    <property type="molecule type" value="Genomic_DNA"/>
</dbReference>
<dbReference type="GO" id="GO:0003676">
    <property type="term" value="F:nucleic acid binding"/>
    <property type="evidence" value="ECO:0007669"/>
    <property type="project" value="InterPro"/>
</dbReference>
<dbReference type="PANTHER" id="PTHR10322">
    <property type="entry name" value="DNA POLYMERASE CATALYTIC SUBUNIT"/>
    <property type="match status" value="1"/>
</dbReference>
<dbReference type="InterPro" id="IPR006133">
    <property type="entry name" value="DNA-dir_DNA_pol_B_exonuc"/>
</dbReference>
<dbReference type="GO" id="GO:0045004">
    <property type="term" value="P:DNA replication proofreading"/>
    <property type="evidence" value="ECO:0007669"/>
    <property type="project" value="TreeGrafter"/>
</dbReference>
<dbReference type="Gene3D" id="3.30.342.10">
    <property type="entry name" value="DNA Polymerase, chain B, domain 1"/>
    <property type="match status" value="1"/>
</dbReference>
<dbReference type="GO" id="GO:0006297">
    <property type="term" value="P:nucleotide-excision repair, DNA gap filling"/>
    <property type="evidence" value="ECO:0007669"/>
    <property type="project" value="TreeGrafter"/>
</dbReference>
<evidence type="ECO:0000313" key="3">
    <source>
        <dbReference type="EMBL" id="KIM43285.1"/>
    </source>
</evidence>
<dbReference type="GO" id="GO:0006287">
    <property type="term" value="P:base-excision repair, gap-filling"/>
    <property type="evidence" value="ECO:0007669"/>
    <property type="project" value="TreeGrafter"/>
</dbReference>
<dbReference type="Proteomes" id="UP000053424">
    <property type="component" value="Unassembled WGS sequence"/>
</dbReference>
<evidence type="ECO:0000313" key="4">
    <source>
        <dbReference type="Proteomes" id="UP000053424"/>
    </source>
</evidence>
<dbReference type="HOGENOM" id="CLU_000203_5_0_1"/>
<evidence type="ECO:0000256" key="1">
    <source>
        <dbReference type="ARBA" id="ARBA00024411"/>
    </source>
</evidence>
<dbReference type="Gene3D" id="3.30.420.10">
    <property type="entry name" value="Ribonuclease H-like superfamily/Ribonuclease H"/>
    <property type="match status" value="1"/>
</dbReference>
<dbReference type="Pfam" id="PF03104">
    <property type="entry name" value="DNA_pol_B_exo1"/>
    <property type="match status" value="1"/>
</dbReference>
<dbReference type="GO" id="GO:0008296">
    <property type="term" value="F:3'-5'-DNA exonuclease activity"/>
    <property type="evidence" value="ECO:0007669"/>
    <property type="project" value="TreeGrafter"/>
</dbReference>
<proteinExistence type="predicted"/>
<feature type="domain" description="DNA-directed DNA polymerase family B exonuclease" evidence="2">
    <location>
        <begin position="192"/>
        <end position="424"/>
    </location>
</feature>
<keyword evidence="4" id="KW-1185">Reference proteome</keyword>
<dbReference type="PANTHER" id="PTHR10322:SF23">
    <property type="entry name" value="DNA POLYMERASE DELTA CATALYTIC SUBUNIT"/>
    <property type="match status" value="1"/>
</dbReference>
<gene>
    <name evidence="3" type="ORF">M413DRAFT_444100</name>
</gene>
<dbReference type="GO" id="GO:0003887">
    <property type="term" value="F:DNA-directed DNA polymerase activity"/>
    <property type="evidence" value="ECO:0007669"/>
    <property type="project" value="TreeGrafter"/>
</dbReference>
<protein>
    <recommendedName>
        <fullName evidence="1">DNA polymerase delta catalytic subunit</fullName>
    </recommendedName>
</protein>
<dbReference type="STRING" id="686832.A0A0C3C302"/>
<reference evidence="4" key="2">
    <citation type="submission" date="2015-01" db="EMBL/GenBank/DDBJ databases">
        <title>Evolutionary Origins and Diversification of the Mycorrhizal Mutualists.</title>
        <authorList>
            <consortium name="DOE Joint Genome Institute"/>
            <consortium name="Mycorrhizal Genomics Consortium"/>
            <person name="Kohler A."/>
            <person name="Kuo A."/>
            <person name="Nagy L.G."/>
            <person name="Floudas D."/>
            <person name="Copeland A."/>
            <person name="Barry K.W."/>
            <person name="Cichocki N."/>
            <person name="Veneault-Fourrey C."/>
            <person name="LaButti K."/>
            <person name="Lindquist E.A."/>
            <person name="Lipzen A."/>
            <person name="Lundell T."/>
            <person name="Morin E."/>
            <person name="Murat C."/>
            <person name="Riley R."/>
            <person name="Ohm R."/>
            <person name="Sun H."/>
            <person name="Tunlid A."/>
            <person name="Henrissat B."/>
            <person name="Grigoriev I.V."/>
            <person name="Hibbett D.S."/>
            <person name="Martin F."/>
        </authorList>
    </citation>
    <scope>NUCLEOTIDE SEQUENCE [LARGE SCALE GENOMIC DNA]</scope>
    <source>
        <strain evidence="4">h7</strain>
    </source>
</reference>
<name>A0A0C3C302_HEBCY</name>
<dbReference type="GO" id="GO:0043625">
    <property type="term" value="C:delta DNA polymerase complex"/>
    <property type="evidence" value="ECO:0007669"/>
    <property type="project" value="TreeGrafter"/>
</dbReference>
<evidence type="ECO:0000259" key="2">
    <source>
        <dbReference type="Pfam" id="PF03104"/>
    </source>
</evidence>
<organism evidence="3 4">
    <name type="scientific">Hebeloma cylindrosporum</name>
    <dbReference type="NCBI Taxonomy" id="76867"/>
    <lineage>
        <taxon>Eukaryota</taxon>
        <taxon>Fungi</taxon>
        <taxon>Dikarya</taxon>
        <taxon>Basidiomycota</taxon>
        <taxon>Agaricomycotina</taxon>
        <taxon>Agaricomycetes</taxon>
        <taxon>Agaricomycetidae</taxon>
        <taxon>Agaricales</taxon>
        <taxon>Agaricineae</taxon>
        <taxon>Hymenogastraceae</taxon>
        <taxon>Hebeloma</taxon>
    </lineage>
</organism>
<reference evidence="3 4" key="1">
    <citation type="submission" date="2014-04" db="EMBL/GenBank/DDBJ databases">
        <authorList>
            <consortium name="DOE Joint Genome Institute"/>
            <person name="Kuo A."/>
            <person name="Gay G."/>
            <person name="Dore J."/>
            <person name="Kohler A."/>
            <person name="Nagy L.G."/>
            <person name="Floudas D."/>
            <person name="Copeland A."/>
            <person name="Barry K.W."/>
            <person name="Cichocki N."/>
            <person name="Veneault-Fourrey C."/>
            <person name="LaButti K."/>
            <person name="Lindquist E.A."/>
            <person name="Lipzen A."/>
            <person name="Lundell T."/>
            <person name="Morin E."/>
            <person name="Murat C."/>
            <person name="Sun H."/>
            <person name="Tunlid A."/>
            <person name="Henrissat B."/>
            <person name="Grigoriev I.V."/>
            <person name="Hibbett D.S."/>
            <person name="Martin F."/>
            <person name="Nordberg H.P."/>
            <person name="Cantor M.N."/>
            <person name="Hua S.X."/>
        </authorList>
    </citation>
    <scope>NUCLEOTIDE SEQUENCE [LARGE SCALE GENOMIC DNA]</scope>
    <source>
        <strain evidence="4">h7</strain>
    </source>
</reference>
<dbReference type="InterPro" id="IPR036397">
    <property type="entry name" value="RNaseH_sf"/>
</dbReference>
<dbReference type="InterPro" id="IPR012337">
    <property type="entry name" value="RNaseH-like_sf"/>
</dbReference>
<sequence length="522" mass="58794">MSDPDSNTPNQSPPQSSTIKLGVVPGVSFADVLEDLAKHDDASIEESIWARPPVMELAAARHIITFQSIDIRESISNSNISEIHLFGVTKSGHSILVRVLDFEHYFYYPAPEGLSKDDMGPIRDYLNDVLQEGSSIISSIDLEDQSTSPDGKPIPFMKISLSDHRQIRRVKGIFTSGSCEYRDLFTGPELSFEASVPYFLRFSLDTEIAAMAWLKIPPGKYEIVAPERMVSCCQLEVAVKVENLLLCSTVDNREKYAPLRILSFDIECDVPISDDNRFSDPRCNSIIQIGNMVSQYGQSTPFIRNAFTLGTCSPISGTTVFSFEEESPLLMAWQKFFLEVDPDIVIGYNITQFDIPYLLNRARALGLRHFPFFGRIKSLPQRLKKRQPNWLECPGYEGRLVLDVFHHIRENHPGLPGEGAYKLNGVSQHFLGQRKEDIDYKQIPILQSGSADDRRDLAIYCLKDVYLPLLLLSKLNCFEKEVKAAKDANLPFNVLRTGRTLKDVAKRCADAIQGHYVAVDVY</sequence>
<accession>A0A0C3C302</accession>
<dbReference type="AlphaFoldDB" id="A0A0C3C302"/>
<dbReference type="OrthoDB" id="2414538at2759"/>